<reference evidence="19 20" key="1">
    <citation type="submission" date="2017-08" db="EMBL/GenBank/DDBJ databases">
        <title>Mesorhizobium wenxinae sp. nov., a novel rhizobial species isolated from root nodules of chickpea (Cicer arietinum L.).</title>
        <authorList>
            <person name="Zhang J."/>
        </authorList>
    </citation>
    <scope>NUCLEOTIDE SEQUENCE [LARGE SCALE GENOMIC DNA]</scope>
    <source>
        <strain evidence="20">WYCCWR 10019</strain>
    </source>
</reference>
<dbReference type="AlphaFoldDB" id="A0A271KNQ1"/>
<keyword evidence="3 11" id="KW-0963">Cytoplasm</keyword>
<dbReference type="GO" id="GO:0005829">
    <property type="term" value="C:cytosol"/>
    <property type="evidence" value="ECO:0007669"/>
    <property type="project" value="TreeGrafter"/>
</dbReference>
<dbReference type="RefSeq" id="WP_095517621.1">
    <property type="nucleotide sequence ID" value="NZ_NPKH01000011.1"/>
</dbReference>
<evidence type="ECO:0000256" key="12">
    <source>
        <dbReference type="NCBIfam" id="TIGR01345"/>
    </source>
</evidence>
<proteinExistence type="inferred from homology"/>
<accession>A0A271KNQ1</accession>
<feature type="domain" description="Malate synthase N-terminal" evidence="16">
    <location>
        <begin position="16"/>
        <end position="75"/>
    </location>
</feature>
<evidence type="ECO:0000256" key="3">
    <source>
        <dbReference type="ARBA" id="ARBA00022490"/>
    </source>
</evidence>
<dbReference type="Pfam" id="PF20656">
    <property type="entry name" value="MS_N"/>
    <property type="match status" value="1"/>
</dbReference>
<comment type="function">
    <text evidence="10 11">Involved in the glycolate utilization. Catalyzes the condensation and subsequent hydrolysis of acetyl-coenzyme A (acetyl-CoA) and glyoxylate to form malate and CoA.</text>
</comment>
<dbReference type="EC" id="2.3.3.9" evidence="11 12"/>
<sequence>MTDRVEIAGLRIARELYDFVVNEALRGTGIAANAFWTGFAAIVHDLSPKNRALLEKREALQDQIDRWYRDNGAPSDMEAYKGFLREIGYLMPEGPAFSVATENVDPEISVVAGPQLVVPVMNARYALNAANARWGSLYDALYGTDAIPETGGAEKGGRFNPARGAKVIAWAKSFLDESVPLTTGKWAGVNGLSVANGMLRLGEGAGATTLADPKQFAGYRGDAANPEAVLLTRNGLHIEISIDRSNQIGKTDPAGIADVVLESALTTIQDCEDSVAAVDAQDKVVVYRNWLGLMKGDLAEEITKVGETFTRKLNPDRSYTAPDGATLTLPGRSLMLVRNVGHLMTNPAISDRDGNEVPEGIMDAAMTALIALHDVGPNGRRANSRAGSMYIVKPKMHGPEEVAFAVEIFGRVEALLGMAENTIKMGIMDEERRTTVNLKEAIRAAKDRVVFINTGFLDRTGDEIHTSMEAGPMIRKGDMKQAAWIAAYEAWNVDTGLECGLAGHAQIGKGMWAMPDLMAAMLAEKIAHPKAGASTAWVPSPTAATLHATHYHKVDVPAVQVALKSRPKAKLDDILSVPVAARPNWSQEEIQKELDNNAQGILGYVVRWIDQGVGCSKVPDINDVGLMEDRATLRISSQHIANWLHHGVCTSDQVMETMKRMAGVVDRQNAGDPLYRPMAPDFDRSIAFLAACDLVFKGRVQPNGYTEPVLHARRLELKAKERAG</sequence>
<keyword evidence="2 11" id="KW-0329">Glyoxylate bypass</keyword>
<feature type="binding site" evidence="11">
    <location>
        <begin position="124"/>
        <end position="125"/>
    </location>
    <ligand>
        <name>acetyl-CoA</name>
        <dbReference type="ChEBI" id="CHEBI:57288"/>
    </ligand>
</feature>
<comment type="subcellular location">
    <subcellularLocation>
        <location evidence="11 14">Cytoplasm</location>
    </subcellularLocation>
</comment>
<evidence type="ECO:0000256" key="6">
    <source>
        <dbReference type="ARBA" id="ARBA00022723"/>
    </source>
</evidence>
<keyword evidence="6 11" id="KW-0479">Metal-binding</keyword>
<dbReference type="Gene3D" id="3.20.20.360">
    <property type="entry name" value="Malate synthase, domain 3"/>
    <property type="match status" value="2"/>
</dbReference>
<feature type="binding site" evidence="11">
    <location>
        <position position="338"/>
    </location>
    <ligand>
        <name>glyoxylate</name>
        <dbReference type="ChEBI" id="CHEBI:36655"/>
    </ligand>
</feature>
<feature type="binding site" evidence="11">
    <location>
        <position position="117"/>
    </location>
    <ligand>
        <name>acetyl-CoA</name>
        <dbReference type="ChEBI" id="CHEBI:57288"/>
    </ligand>
</feature>
<feature type="domain" description="Malate synthase TIM barrel" evidence="15">
    <location>
        <begin position="335"/>
        <end position="574"/>
    </location>
</feature>
<dbReference type="InterPro" id="IPR006253">
    <property type="entry name" value="Malate_synthG"/>
</dbReference>
<feature type="binding site" evidence="11">
    <location>
        <position position="430"/>
    </location>
    <ligand>
        <name>Mg(2+)</name>
        <dbReference type="ChEBI" id="CHEBI:18420"/>
    </ligand>
</feature>
<feature type="domain" description="Malate synthase C-terminal" evidence="18">
    <location>
        <begin position="589"/>
        <end position="678"/>
    </location>
</feature>
<dbReference type="NCBIfam" id="NF002825">
    <property type="entry name" value="PRK02999.1"/>
    <property type="match status" value="1"/>
</dbReference>
<dbReference type="CDD" id="cd00728">
    <property type="entry name" value="malate_synt_G"/>
    <property type="match status" value="1"/>
</dbReference>
<feature type="binding site" evidence="11">
    <location>
        <position position="311"/>
    </location>
    <ligand>
        <name>acetyl-CoA</name>
        <dbReference type="ChEBI" id="CHEBI:57288"/>
    </ligand>
</feature>
<comment type="caution">
    <text evidence="19">The sequence shown here is derived from an EMBL/GenBank/DDBJ whole genome shotgun (WGS) entry which is preliminary data.</text>
</comment>
<feature type="binding site" evidence="11">
    <location>
        <position position="539"/>
    </location>
    <ligand>
        <name>acetyl-CoA</name>
        <dbReference type="ChEBI" id="CHEBI:57288"/>
    </ligand>
</feature>
<evidence type="ECO:0000313" key="19">
    <source>
        <dbReference type="EMBL" id="PAP96984.1"/>
    </source>
</evidence>
<dbReference type="InterPro" id="IPR048357">
    <property type="entry name" value="MSG_insertion"/>
</dbReference>
<comment type="similarity">
    <text evidence="11 14">Belongs to the malate synthase family. GlcB subfamily.</text>
</comment>
<dbReference type="Proteomes" id="UP000215931">
    <property type="component" value="Unassembled WGS sequence"/>
</dbReference>
<dbReference type="UniPathway" id="UPA00703">
    <property type="reaction ID" value="UER00720"/>
</dbReference>
<feature type="active site" description="Proton acceptor" evidence="11 13">
    <location>
        <position position="338"/>
    </location>
</feature>
<comment type="pathway">
    <text evidence="11 14">Carbohydrate metabolism; glyoxylate cycle; (S)-malate from isocitrate: step 2/2.</text>
</comment>
<evidence type="ECO:0000259" key="17">
    <source>
        <dbReference type="Pfam" id="PF20658"/>
    </source>
</evidence>
<evidence type="ECO:0000256" key="13">
    <source>
        <dbReference type="PIRSR" id="PIRSR601465-50"/>
    </source>
</evidence>
<dbReference type="SUPFAM" id="SSF51645">
    <property type="entry name" value="Malate synthase G"/>
    <property type="match status" value="1"/>
</dbReference>
<keyword evidence="4 11" id="KW-0816">Tricarboxylic acid cycle</keyword>
<evidence type="ECO:0000256" key="14">
    <source>
        <dbReference type="RuleBase" id="RU003572"/>
    </source>
</evidence>
<feature type="domain" description="Malate synthase G alpha-beta insertion" evidence="17">
    <location>
        <begin position="159"/>
        <end position="232"/>
    </location>
</feature>
<dbReference type="GO" id="GO:0006099">
    <property type="term" value="P:tricarboxylic acid cycle"/>
    <property type="evidence" value="ECO:0007669"/>
    <property type="project" value="UniProtKB-KW"/>
</dbReference>
<dbReference type="GO" id="GO:0009436">
    <property type="term" value="P:glyoxylate catabolic process"/>
    <property type="evidence" value="ECO:0007669"/>
    <property type="project" value="TreeGrafter"/>
</dbReference>
<feature type="binding site" evidence="11">
    <location>
        <position position="458"/>
    </location>
    <ligand>
        <name>Mg(2+)</name>
        <dbReference type="ChEBI" id="CHEBI:18420"/>
    </ligand>
</feature>
<keyword evidence="20" id="KW-1185">Reference proteome</keyword>
<dbReference type="InterPro" id="IPR044856">
    <property type="entry name" value="Malate_synth_C_sf"/>
</dbReference>
<dbReference type="PANTHER" id="PTHR42739:SF1">
    <property type="entry name" value="MALATE SYNTHASE G"/>
    <property type="match status" value="1"/>
</dbReference>
<dbReference type="Pfam" id="PF20659">
    <property type="entry name" value="MS_C"/>
    <property type="match status" value="1"/>
</dbReference>
<evidence type="ECO:0000256" key="2">
    <source>
        <dbReference type="ARBA" id="ARBA00022435"/>
    </source>
</evidence>
<organism evidence="19 20">
    <name type="scientific">Mesorhizobium wenxiniae</name>
    <dbReference type="NCBI Taxonomy" id="2014805"/>
    <lineage>
        <taxon>Bacteria</taxon>
        <taxon>Pseudomonadati</taxon>
        <taxon>Pseudomonadota</taxon>
        <taxon>Alphaproteobacteria</taxon>
        <taxon>Hyphomicrobiales</taxon>
        <taxon>Phyllobacteriaceae</taxon>
        <taxon>Mesorhizobium</taxon>
    </lineage>
</organism>
<keyword evidence="7 11" id="KW-0460">Magnesium</keyword>
<evidence type="ECO:0000256" key="9">
    <source>
        <dbReference type="ARBA" id="ARBA00047918"/>
    </source>
</evidence>
<comment type="catalytic activity">
    <reaction evidence="9 11 14">
        <text>glyoxylate + acetyl-CoA + H2O = (S)-malate + CoA + H(+)</text>
        <dbReference type="Rhea" id="RHEA:18181"/>
        <dbReference type="ChEBI" id="CHEBI:15377"/>
        <dbReference type="ChEBI" id="CHEBI:15378"/>
        <dbReference type="ChEBI" id="CHEBI:15589"/>
        <dbReference type="ChEBI" id="CHEBI:36655"/>
        <dbReference type="ChEBI" id="CHEBI:57287"/>
        <dbReference type="ChEBI" id="CHEBI:57288"/>
        <dbReference type="EC" id="2.3.3.9"/>
    </reaction>
</comment>
<comment type="subunit">
    <text evidence="11">Monomer.</text>
</comment>
<feature type="binding site" evidence="11">
    <location>
        <position position="274"/>
    </location>
    <ligand>
        <name>acetyl-CoA</name>
        <dbReference type="ChEBI" id="CHEBI:57288"/>
    </ligand>
</feature>
<dbReference type="InterPro" id="IPR001465">
    <property type="entry name" value="Malate_synthase_TIM"/>
</dbReference>
<keyword evidence="8 11" id="KW-0558">Oxidation</keyword>
<evidence type="ECO:0000259" key="18">
    <source>
        <dbReference type="Pfam" id="PF20659"/>
    </source>
</evidence>
<evidence type="ECO:0000256" key="8">
    <source>
        <dbReference type="ARBA" id="ARBA00023097"/>
    </source>
</evidence>
<feature type="binding site" evidence="11">
    <location>
        <position position="430"/>
    </location>
    <ligand>
        <name>glyoxylate</name>
        <dbReference type="ChEBI" id="CHEBI:36655"/>
    </ligand>
</feature>
<dbReference type="PANTHER" id="PTHR42739">
    <property type="entry name" value="MALATE SYNTHASE G"/>
    <property type="match status" value="1"/>
</dbReference>
<comment type="caution">
    <text evidence="11">Lacks conserved residue(s) required for the propagation of feature annotation.</text>
</comment>
<dbReference type="HAMAP" id="MF_00641">
    <property type="entry name" value="Malate_synth_G"/>
    <property type="match status" value="1"/>
</dbReference>
<evidence type="ECO:0000256" key="10">
    <source>
        <dbReference type="ARBA" id="ARBA00054368"/>
    </source>
</evidence>
<dbReference type="OrthoDB" id="9762054at2"/>
<evidence type="ECO:0000259" key="15">
    <source>
        <dbReference type="Pfam" id="PF01274"/>
    </source>
</evidence>
<feature type="binding site" evidence="11">
    <location>
        <begin position="455"/>
        <end position="458"/>
    </location>
    <ligand>
        <name>glyoxylate</name>
        <dbReference type="ChEBI" id="CHEBI:36655"/>
    </ligand>
</feature>
<name>A0A271KNQ1_9HYPH</name>
<dbReference type="Gene3D" id="1.20.1220.12">
    <property type="entry name" value="Malate synthase, domain III"/>
    <property type="match status" value="1"/>
</dbReference>
<dbReference type="InterPro" id="IPR046363">
    <property type="entry name" value="MS_N_TIM-barrel_dom"/>
</dbReference>
<evidence type="ECO:0000256" key="4">
    <source>
        <dbReference type="ARBA" id="ARBA00022532"/>
    </source>
</evidence>
<evidence type="ECO:0000256" key="1">
    <source>
        <dbReference type="ARBA" id="ARBA00001946"/>
    </source>
</evidence>
<evidence type="ECO:0000256" key="5">
    <source>
        <dbReference type="ARBA" id="ARBA00022679"/>
    </source>
</evidence>
<dbReference type="FunFam" id="3.20.20.360:FF:000002">
    <property type="entry name" value="Malate synthase G"/>
    <property type="match status" value="1"/>
</dbReference>
<evidence type="ECO:0000256" key="11">
    <source>
        <dbReference type="HAMAP-Rule" id="MF_00641"/>
    </source>
</evidence>
<dbReference type="InterPro" id="IPR048356">
    <property type="entry name" value="MS_N"/>
</dbReference>
<feature type="modified residue" description="Cysteine sulfenic acid (-SOH)" evidence="11">
    <location>
        <position position="615"/>
    </location>
</feature>
<dbReference type="InterPro" id="IPR048355">
    <property type="entry name" value="MS_C"/>
</dbReference>
<gene>
    <name evidence="11" type="primary">glcB</name>
    <name evidence="19" type="ORF">CIT31_04700</name>
</gene>
<dbReference type="InterPro" id="IPR011076">
    <property type="entry name" value="Malate_synth_sf"/>
</dbReference>
<dbReference type="GO" id="GO:0000287">
    <property type="term" value="F:magnesium ion binding"/>
    <property type="evidence" value="ECO:0007669"/>
    <property type="project" value="TreeGrafter"/>
</dbReference>
<dbReference type="NCBIfam" id="TIGR01345">
    <property type="entry name" value="malate_syn_G"/>
    <property type="match status" value="1"/>
</dbReference>
<dbReference type="Pfam" id="PF01274">
    <property type="entry name" value="MS_TIM-barrel"/>
    <property type="match status" value="1"/>
</dbReference>
<dbReference type="Pfam" id="PF20658">
    <property type="entry name" value="MSG_insertion"/>
    <property type="match status" value="1"/>
</dbReference>
<evidence type="ECO:0000256" key="7">
    <source>
        <dbReference type="ARBA" id="ARBA00022842"/>
    </source>
</evidence>
<protein>
    <recommendedName>
        <fullName evidence="11 12">Malate synthase G</fullName>
        <ecNumber evidence="11 12">2.3.3.9</ecNumber>
    </recommendedName>
</protein>
<evidence type="ECO:0000313" key="20">
    <source>
        <dbReference type="Proteomes" id="UP000215931"/>
    </source>
</evidence>
<evidence type="ECO:0000259" key="16">
    <source>
        <dbReference type="Pfam" id="PF20656"/>
    </source>
</evidence>
<dbReference type="GO" id="GO:0006097">
    <property type="term" value="P:glyoxylate cycle"/>
    <property type="evidence" value="ECO:0007669"/>
    <property type="project" value="UniProtKB-UniRule"/>
</dbReference>
<dbReference type="GO" id="GO:0004474">
    <property type="term" value="F:malate synthase activity"/>
    <property type="evidence" value="ECO:0007669"/>
    <property type="project" value="UniProtKB-UniRule"/>
</dbReference>
<comment type="cofactor">
    <cofactor evidence="1 11">
        <name>Mg(2+)</name>
        <dbReference type="ChEBI" id="CHEBI:18420"/>
    </cofactor>
</comment>
<keyword evidence="5 11" id="KW-0808">Transferase</keyword>
<dbReference type="EMBL" id="NPKH01000011">
    <property type="protein sequence ID" value="PAP96984.1"/>
    <property type="molecule type" value="Genomic_DNA"/>
</dbReference>
<feature type="active site" description="Proton donor" evidence="11 13">
    <location>
        <position position="629"/>
    </location>
</feature>